<evidence type="ECO:0000313" key="2">
    <source>
        <dbReference type="Proteomes" id="UP000600247"/>
    </source>
</evidence>
<evidence type="ECO:0000313" key="1">
    <source>
        <dbReference type="EMBL" id="GGG53563.1"/>
    </source>
</evidence>
<organism evidence="1 2">
    <name type="scientific">Paenibacillus radicis</name>
    <name type="common">ex Gao et al. 2016</name>
    <dbReference type="NCBI Taxonomy" id="1737354"/>
    <lineage>
        <taxon>Bacteria</taxon>
        <taxon>Bacillati</taxon>
        <taxon>Bacillota</taxon>
        <taxon>Bacilli</taxon>
        <taxon>Bacillales</taxon>
        <taxon>Paenibacillaceae</taxon>
        <taxon>Paenibacillus</taxon>
    </lineage>
</organism>
<dbReference type="EMBL" id="BMHY01000001">
    <property type="protein sequence ID" value="GGG53563.1"/>
    <property type="molecule type" value="Genomic_DNA"/>
</dbReference>
<name>A0A917GPM0_9BACL</name>
<gene>
    <name evidence="1" type="ORF">GCM10010918_02830</name>
</gene>
<dbReference type="AlphaFoldDB" id="A0A917GPM0"/>
<proteinExistence type="predicted"/>
<comment type="caution">
    <text evidence="1">The sequence shown here is derived from an EMBL/GenBank/DDBJ whole genome shotgun (WGS) entry which is preliminary data.</text>
</comment>
<accession>A0A917GPM0</accession>
<keyword evidence="2" id="KW-1185">Reference proteome</keyword>
<sequence length="59" mass="6487">MSALAAAVPEITVFDLFNLKQLLYMSNGSVHPASKKAFALLESKCTKWSCHFTVINKGK</sequence>
<dbReference type="Proteomes" id="UP000600247">
    <property type="component" value="Unassembled WGS sequence"/>
</dbReference>
<reference evidence="1 2" key="1">
    <citation type="journal article" date="2014" name="Int. J. Syst. Evol. Microbiol.">
        <title>Complete genome sequence of Corynebacterium casei LMG S-19264T (=DSM 44701T), isolated from a smear-ripened cheese.</title>
        <authorList>
            <consortium name="US DOE Joint Genome Institute (JGI-PGF)"/>
            <person name="Walter F."/>
            <person name="Albersmeier A."/>
            <person name="Kalinowski J."/>
            <person name="Ruckert C."/>
        </authorList>
    </citation>
    <scope>NUCLEOTIDE SEQUENCE [LARGE SCALE GENOMIC DNA]</scope>
    <source>
        <strain evidence="1 2">CGMCC 1.15286</strain>
    </source>
</reference>
<protein>
    <submittedName>
        <fullName evidence="1">Uncharacterized protein</fullName>
    </submittedName>
</protein>